<dbReference type="Pfam" id="PF13290">
    <property type="entry name" value="CHB_HEX_C_1"/>
    <property type="match status" value="1"/>
</dbReference>
<dbReference type="Proteomes" id="UP000245812">
    <property type="component" value="Unassembled WGS sequence"/>
</dbReference>
<keyword evidence="5" id="KW-0326">Glycosidase</keyword>
<keyword evidence="9" id="KW-0732">Signal</keyword>
<feature type="domain" description="Glycoside hydrolase family 20 catalytic" evidence="10">
    <location>
        <begin position="153"/>
        <end position="492"/>
    </location>
</feature>
<dbReference type="AlphaFoldDB" id="A0A316HM89"/>
<evidence type="ECO:0000259" key="12">
    <source>
        <dbReference type="Pfam" id="PF13290"/>
    </source>
</evidence>
<feature type="signal peptide" evidence="9">
    <location>
        <begin position="1"/>
        <end position="21"/>
    </location>
</feature>
<evidence type="ECO:0000259" key="10">
    <source>
        <dbReference type="Pfam" id="PF00728"/>
    </source>
</evidence>
<evidence type="ECO:0000256" key="1">
    <source>
        <dbReference type="ARBA" id="ARBA00001231"/>
    </source>
</evidence>
<dbReference type="EC" id="3.2.1.52" evidence="3"/>
<dbReference type="InterPro" id="IPR015882">
    <property type="entry name" value="HEX_bac_N"/>
</dbReference>
<dbReference type="PANTHER" id="PTHR22600">
    <property type="entry name" value="BETA-HEXOSAMINIDASE"/>
    <property type="match status" value="1"/>
</dbReference>
<accession>A0A316HM89</accession>
<dbReference type="Pfam" id="PF02838">
    <property type="entry name" value="Glyco_hydro_20b"/>
    <property type="match status" value="1"/>
</dbReference>
<dbReference type="PRINTS" id="PR00738">
    <property type="entry name" value="GLHYDRLASE20"/>
</dbReference>
<evidence type="ECO:0000256" key="2">
    <source>
        <dbReference type="ARBA" id="ARBA00006285"/>
    </source>
</evidence>
<dbReference type="InterPro" id="IPR059177">
    <property type="entry name" value="GH29D-like_dom"/>
</dbReference>
<dbReference type="RefSeq" id="WP_109724775.1">
    <property type="nucleotide sequence ID" value="NZ_MSZV01000071.1"/>
</dbReference>
<dbReference type="Gene3D" id="3.20.20.80">
    <property type="entry name" value="Glycosidases"/>
    <property type="match status" value="1"/>
</dbReference>
<evidence type="ECO:0000256" key="7">
    <source>
        <dbReference type="ARBA" id="ARBA00033000"/>
    </source>
</evidence>
<dbReference type="GO" id="GO:0004563">
    <property type="term" value="F:beta-N-acetylhexosaminidase activity"/>
    <property type="evidence" value="ECO:0007669"/>
    <property type="project" value="UniProtKB-EC"/>
</dbReference>
<evidence type="ECO:0000256" key="8">
    <source>
        <dbReference type="PIRSR" id="PIRSR625705-1"/>
    </source>
</evidence>
<reference evidence="13 14" key="1">
    <citation type="submission" date="2018-05" db="EMBL/GenBank/DDBJ databases">
        <title>Genomic Encyclopedia of Type Strains, Phase IV (KMG-IV): sequencing the most valuable type-strain genomes for metagenomic binning, comparative biology and taxonomic classification.</title>
        <authorList>
            <person name="Goeker M."/>
        </authorList>
    </citation>
    <scope>NUCLEOTIDE SEQUENCE [LARGE SCALE GENOMIC DNA]</scope>
    <source>
        <strain evidence="13 14">DSM 14263</strain>
    </source>
</reference>
<dbReference type="GO" id="GO:0016020">
    <property type="term" value="C:membrane"/>
    <property type="evidence" value="ECO:0007669"/>
    <property type="project" value="TreeGrafter"/>
</dbReference>
<sequence length="761" mass="81979">MRFARLLSGLFLGLCACAASAATPSLIPLPARVETAAGRFAYAAGRALPLAAPDPRARAAARFLREQLAAAGGPALRPVGSASAPGGVTLAIDPNAPAAAESYVLDVGPRGVRVAARDGAGLFRGVATLWQLFTDPADAGALPALHVEDAPRFAWRGLMLDSVRHMQSVADIERLLDQMALHKLNVLHWHLTDDQGWRIPIRRYPELTRIGAWRTPPGAGSDDEPQRYGGYYTQEQIRALVRYAAARRITVVPELDLPGHAQAAVASYPQVGVTGRRLPVSADWGVNTTLYNVDESTVRFLQNVLDEVMALFPSRYIHLGGDEAVKDQWQASPAVQARLKALGLKDEDALQSWLMDRLGRYLARHGRRMVGWDEILDGGVPGDAVVMSWRGTQGAEKAARLGHDVVLSPAPELYLDYLQSAREDEQTGRVPVRTLADVYAFEPVPKSLDAAQAAHVLGVQANMWTEHTPTMAHVEHAVFPRLDALAEVAWTPAAERDFHGFLARLPAQLARYRRAGIRYADSAFAPDIAVDEKAALASGSAPVTLSNQAGYGTLRYTVDGSAPGADAPRYEHPFTVRLPATVRAVALDGDGRPLAEPRARAIDRAALLARDGTALVNCPGSPFRLRVQPMPDATTLAPVYVVNLFNACQQWPEAPLDGVTAVRFDLARLPDNYQLAHEAKLVVRRPPATPHGELEIRLDRCDGPPLATLPLPDPAATPRRFSLAAPLPAQRGAHTLCLAFATPAGSPLYAFARVTLQAGAP</sequence>
<comment type="caution">
    <text evidence="13">The sequence shown here is derived from an EMBL/GenBank/DDBJ whole genome shotgun (WGS) entry which is preliminary data.</text>
</comment>
<dbReference type="InterPro" id="IPR017853">
    <property type="entry name" value="GH"/>
</dbReference>
<dbReference type="SUPFAM" id="SSF55545">
    <property type="entry name" value="beta-N-acetylhexosaminidase-like domain"/>
    <property type="match status" value="1"/>
</dbReference>
<dbReference type="GO" id="GO:0005975">
    <property type="term" value="P:carbohydrate metabolic process"/>
    <property type="evidence" value="ECO:0007669"/>
    <property type="project" value="InterPro"/>
</dbReference>
<keyword evidence="14" id="KW-1185">Reference proteome</keyword>
<proteinExistence type="inferred from homology"/>
<dbReference type="InterPro" id="IPR015883">
    <property type="entry name" value="Glyco_hydro_20_cat"/>
</dbReference>
<dbReference type="Pfam" id="PF00728">
    <property type="entry name" value="Glyco_hydro_20"/>
    <property type="match status" value="1"/>
</dbReference>
<feature type="domain" description="GH29D-like beta-sandwich" evidence="12">
    <location>
        <begin position="539"/>
        <end position="592"/>
    </location>
</feature>
<evidence type="ECO:0000256" key="4">
    <source>
        <dbReference type="ARBA" id="ARBA00022801"/>
    </source>
</evidence>
<gene>
    <name evidence="13" type="ORF">C7456_11917</name>
</gene>
<comment type="catalytic activity">
    <reaction evidence="1">
        <text>Hydrolysis of terminal non-reducing N-acetyl-D-hexosamine residues in N-acetyl-beta-D-hexosaminides.</text>
        <dbReference type="EC" id="3.2.1.52"/>
    </reaction>
</comment>
<evidence type="ECO:0000313" key="13">
    <source>
        <dbReference type="EMBL" id="PWK81836.1"/>
    </source>
</evidence>
<dbReference type="PANTHER" id="PTHR22600:SF57">
    <property type="entry name" value="BETA-N-ACETYLHEXOSAMINIDASE"/>
    <property type="match status" value="1"/>
</dbReference>
<evidence type="ECO:0000256" key="3">
    <source>
        <dbReference type="ARBA" id="ARBA00012663"/>
    </source>
</evidence>
<dbReference type="CDD" id="cd06563">
    <property type="entry name" value="GH20_chitobiase-like"/>
    <property type="match status" value="1"/>
</dbReference>
<feature type="domain" description="Beta-hexosaminidase bacterial type N-terminal" evidence="11">
    <location>
        <begin position="24"/>
        <end position="150"/>
    </location>
</feature>
<evidence type="ECO:0000313" key="14">
    <source>
        <dbReference type="Proteomes" id="UP000245812"/>
    </source>
</evidence>
<evidence type="ECO:0000259" key="11">
    <source>
        <dbReference type="Pfam" id="PF02838"/>
    </source>
</evidence>
<evidence type="ECO:0000256" key="5">
    <source>
        <dbReference type="ARBA" id="ARBA00023295"/>
    </source>
</evidence>
<dbReference type="Gene3D" id="3.30.379.10">
    <property type="entry name" value="Chitobiase/beta-hexosaminidase domain 2-like"/>
    <property type="match status" value="1"/>
</dbReference>
<keyword evidence="4" id="KW-0378">Hydrolase</keyword>
<evidence type="ECO:0000256" key="9">
    <source>
        <dbReference type="SAM" id="SignalP"/>
    </source>
</evidence>
<dbReference type="PROSITE" id="PS51257">
    <property type="entry name" value="PROKAR_LIPOPROTEIN"/>
    <property type="match status" value="1"/>
</dbReference>
<dbReference type="OrthoDB" id="9763537at2"/>
<comment type="similarity">
    <text evidence="2">Belongs to the glycosyl hydrolase 20 family.</text>
</comment>
<evidence type="ECO:0000256" key="6">
    <source>
        <dbReference type="ARBA" id="ARBA00030512"/>
    </source>
</evidence>
<feature type="active site" description="Proton donor" evidence="8">
    <location>
        <position position="323"/>
    </location>
</feature>
<name>A0A316HM89_9GAMM</name>
<feature type="chain" id="PRO_5016300332" description="beta-N-acetylhexosaminidase" evidence="9">
    <location>
        <begin position="22"/>
        <end position="761"/>
    </location>
</feature>
<dbReference type="SUPFAM" id="SSF51445">
    <property type="entry name" value="(Trans)glycosidases"/>
    <property type="match status" value="1"/>
</dbReference>
<organism evidence="13 14">
    <name type="scientific">Fulvimonas soli</name>
    <dbReference type="NCBI Taxonomy" id="155197"/>
    <lineage>
        <taxon>Bacteria</taxon>
        <taxon>Pseudomonadati</taxon>
        <taxon>Pseudomonadota</taxon>
        <taxon>Gammaproteobacteria</taxon>
        <taxon>Lysobacterales</taxon>
        <taxon>Rhodanobacteraceae</taxon>
        <taxon>Fulvimonas</taxon>
    </lineage>
</organism>
<dbReference type="GO" id="GO:0030203">
    <property type="term" value="P:glycosaminoglycan metabolic process"/>
    <property type="evidence" value="ECO:0007669"/>
    <property type="project" value="TreeGrafter"/>
</dbReference>
<dbReference type="EMBL" id="QGHC01000019">
    <property type="protein sequence ID" value="PWK81836.1"/>
    <property type="molecule type" value="Genomic_DNA"/>
</dbReference>
<dbReference type="InterPro" id="IPR029018">
    <property type="entry name" value="Hex-like_dom2"/>
</dbReference>
<protein>
    <recommendedName>
        <fullName evidence="3">beta-N-acetylhexosaminidase</fullName>
        <ecNumber evidence="3">3.2.1.52</ecNumber>
    </recommendedName>
    <alternativeName>
        <fullName evidence="6">Beta-N-acetylhexosaminidase</fullName>
    </alternativeName>
    <alternativeName>
        <fullName evidence="7">N-acetyl-beta-glucosaminidase</fullName>
    </alternativeName>
</protein>
<dbReference type="InterPro" id="IPR025705">
    <property type="entry name" value="Beta_hexosaminidase_sua/sub"/>
</dbReference>